<gene>
    <name evidence="1" type="primary">yihX</name>
    <name evidence="1" type="ORF">PCLFYP37_02411</name>
</gene>
<dbReference type="GO" id="GO:0016787">
    <property type="term" value="F:hydrolase activity"/>
    <property type="evidence" value="ECO:0007669"/>
    <property type="project" value="UniProtKB-KW"/>
</dbReference>
<dbReference type="Gene3D" id="1.10.150.240">
    <property type="entry name" value="Putative phosphatase, domain 2"/>
    <property type="match status" value="1"/>
</dbReference>
<reference evidence="1" key="1">
    <citation type="submission" date="2019-11" db="EMBL/GenBank/DDBJ databases">
        <authorList>
            <person name="Feng L."/>
        </authorList>
    </citation>
    <scope>NUCLEOTIDE SEQUENCE</scope>
    <source>
        <strain evidence="1">PclaraLFYP37</strain>
    </source>
</reference>
<dbReference type="PANTHER" id="PTHR43611">
    <property type="entry name" value="ALPHA-D-GLUCOSE 1-PHOSPHATE PHOSPHATASE"/>
    <property type="match status" value="1"/>
</dbReference>
<accession>A0A6N3DHL9</accession>
<sequence>MDKRIKNIIFDFGGIIVDLDKQAAVHAFEVLGFEARAYINDYVQDGVFALMETGDMSPDEFCTYVRKKVGADVKDEEIFRAWNKMLVGIPARRVQTIRNLRTDYRTYMLSNTNAIHWAYSCRELIASTGLKMEDCFDRIFLSFQMHLAKPDERIFRKVLSEAGLKPEETLFVDDSSENCRMAESLGIQVFHSRQPEDWFSLLE</sequence>
<dbReference type="PANTHER" id="PTHR43611:SF3">
    <property type="entry name" value="FLAVIN MONONUCLEOTIDE HYDROLASE 1, CHLOROPLATIC"/>
    <property type="match status" value="1"/>
</dbReference>
<dbReference type="NCBIfam" id="TIGR01509">
    <property type="entry name" value="HAD-SF-IA-v3"/>
    <property type="match status" value="1"/>
</dbReference>
<organism evidence="1">
    <name type="scientific">Paraprevotella clara</name>
    <dbReference type="NCBI Taxonomy" id="454154"/>
    <lineage>
        <taxon>Bacteria</taxon>
        <taxon>Pseudomonadati</taxon>
        <taxon>Bacteroidota</taxon>
        <taxon>Bacteroidia</taxon>
        <taxon>Bacteroidales</taxon>
        <taxon>Prevotellaceae</taxon>
        <taxon>Paraprevotella</taxon>
    </lineage>
</organism>
<dbReference type="RefSeq" id="WP_412441952.1">
    <property type="nucleotide sequence ID" value="NZ_CACRUT010000015.1"/>
</dbReference>
<dbReference type="InterPro" id="IPR023214">
    <property type="entry name" value="HAD_sf"/>
</dbReference>
<dbReference type="Pfam" id="PF00702">
    <property type="entry name" value="Hydrolase"/>
    <property type="match status" value="1"/>
</dbReference>
<dbReference type="InterPro" id="IPR023198">
    <property type="entry name" value="PGP-like_dom2"/>
</dbReference>
<dbReference type="EMBL" id="CACRUT010000015">
    <property type="protein sequence ID" value="VYU28756.1"/>
    <property type="molecule type" value="Genomic_DNA"/>
</dbReference>
<proteinExistence type="predicted"/>
<dbReference type="SFLD" id="SFLDG01129">
    <property type="entry name" value="C1.5:_HAD__Beta-PGM__Phosphata"/>
    <property type="match status" value="1"/>
</dbReference>
<dbReference type="AlphaFoldDB" id="A0A6N3DHL9"/>
<dbReference type="SUPFAM" id="SSF56784">
    <property type="entry name" value="HAD-like"/>
    <property type="match status" value="1"/>
</dbReference>
<dbReference type="SFLD" id="SFLDS00003">
    <property type="entry name" value="Haloacid_Dehalogenase"/>
    <property type="match status" value="1"/>
</dbReference>
<dbReference type="InterPro" id="IPR036412">
    <property type="entry name" value="HAD-like_sf"/>
</dbReference>
<dbReference type="PRINTS" id="PR00413">
    <property type="entry name" value="HADHALOGNASE"/>
</dbReference>
<keyword evidence="1" id="KW-0378">Hydrolase</keyword>
<dbReference type="InterPro" id="IPR006439">
    <property type="entry name" value="HAD-SF_hydro_IA"/>
</dbReference>
<dbReference type="Gene3D" id="3.40.50.1000">
    <property type="entry name" value="HAD superfamily/HAD-like"/>
    <property type="match status" value="1"/>
</dbReference>
<dbReference type="EC" id="3.1.3.-" evidence="1"/>
<dbReference type="CDD" id="cd02603">
    <property type="entry name" value="HAD_sEH-N_like"/>
    <property type="match status" value="1"/>
</dbReference>
<name>A0A6N3DHL9_9BACT</name>
<evidence type="ECO:0000313" key="1">
    <source>
        <dbReference type="EMBL" id="VYU28756.1"/>
    </source>
</evidence>
<protein>
    <submittedName>
        <fullName evidence="1">Alpha-D-glucose-1-phosphate phosphatase YihX</fullName>
        <ecNumber evidence="1">3.1.3.-</ecNumber>
    </submittedName>
</protein>